<dbReference type="AlphaFoldDB" id="A0A1I1PYC5"/>
<accession>A0A1I1PYC5</accession>
<dbReference type="OrthoDB" id="1151040at2"/>
<evidence type="ECO:0000313" key="3">
    <source>
        <dbReference type="Proteomes" id="UP000199439"/>
    </source>
</evidence>
<evidence type="ECO:0000256" key="1">
    <source>
        <dbReference type="SAM" id="Phobius"/>
    </source>
</evidence>
<protein>
    <submittedName>
        <fullName evidence="2">Uncharacterized protein</fullName>
    </submittedName>
</protein>
<dbReference type="Proteomes" id="UP000199439">
    <property type="component" value="Unassembled WGS sequence"/>
</dbReference>
<gene>
    <name evidence="2" type="ORF">SAMN04487987_1059</name>
</gene>
<keyword evidence="1" id="KW-0472">Membrane</keyword>
<evidence type="ECO:0000313" key="2">
    <source>
        <dbReference type="EMBL" id="SFD14894.1"/>
    </source>
</evidence>
<keyword evidence="1" id="KW-1133">Transmembrane helix</keyword>
<keyword evidence="1" id="KW-0812">Transmembrane</keyword>
<feature type="transmembrane region" description="Helical" evidence="1">
    <location>
        <begin position="32"/>
        <end position="49"/>
    </location>
</feature>
<name>A0A1I1PYC5_9FLAO</name>
<dbReference type="STRING" id="870482.SAMN04487987_1059"/>
<keyword evidence="3" id="KW-1185">Reference proteome</keyword>
<dbReference type="RefSeq" id="WP_092851319.1">
    <property type="nucleotide sequence ID" value="NZ_FOMI01000005.1"/>
</dbReference>
<proteinExistence type="predicted"/>
<organism evidence="2 3">
    <name type="scientific">Algibacter pectinivorans</name>
    <dbReference type="NCBI Taxonomy" id="870482"/>
    <lineage>
        <taxon>Bacteria</taxon>
        <taxon>Pseudomonadati</taxon>
        <taxon>Bacteroidota</taxon>
        <taxon>Flavobacteriia</taxon>
        <taxon>Flavobacteriales</taxon>
        <taxon>Flavobacteriaceae</taxon>
        <taxon>Algibacter</taxon>
    </lineage>
</organism>
<dbReference type="EMBL" id="FOMI01000005">
    <property type="protein sequence ID" value="SFD14894.1"/>
    <property type="molecule type" value="Genomic_DNA"/>
</dbReference>
<sequence length="64" mass="7602">MKFSKIFQYAYLVFAVLFIYDSISKWTINRNGAYISLGLAALAIFMYFFRRKFAKKIEENNNSK</sequence>
<reference evidence="3" key="1">
    <citation type="submission" date="2016-10" db="EMBL/GenBank/DDBJ databases">
        <authorList>
            <person name="Varghese N."/>
            <person name="Submissions S."/>
        </authorList>
    </citation>
    <scope>NUCLEOTIDE SEQUENCE [LARGE SCALE GENOMIC DNA]</scope>
    <source>
        <strain evidence="3">DSM 25730</strain>
    </source>
</reference>
<feature type="transmembrane region" description="Helical" evidence="1">
    <location>
        <begin position="7"/>
        <end position="26"/>
    </location>
</feature>